<dbReference type="EC" id="5.5.1.4" evidence="6"/>
<keyword evidence="12" id="KW-0594">Phospholipid biosynthesis</keyword>
<evidence type="ECO:0000256" key="16">
    <source>
        <dbReference type="ARBA" id="ARBA00070063"/>
    </source>
</evidence>
<evidence type="ECO:0000256" key="4">
    <source>
        <dbReference type="ARBA" id="ARBA00005117"/>
    </source>
</evidence>
<keyword evidence="14" id="KW-1208">Phospholipid metabolism</keyword>
<sequence length="577" mass="63191">MAPISLADTVHAVTSTVESTVQSTLANGAIAQQPVDPTAARRPTESIHVESPNLTYTDDALLSRYTFHSTAVDKQADAQGHVKYSVRPVERELEFKTGRKVPKTGLMLVGLGGNNGTTLTATILANRHNISWGTRDGIQTPNYLGSLVRASTMRLGVDAQGEDVFVPISDVLPMVHPNDLTVGGWDISSMSLDKAARRAKVLEYDLQRQLEPYLKEYTPLPSIYYPTFINANQEERADNVIPGSDKQAHLDQVRADIRNFKRDNDLDQVIVLWTANTERYSLLVDGVNDTADNLLESIRTSHAEVSPSTIFAVAAILEGVPYVNGAPQNTFVPGAIELAERHKAFVAGDDFKSGQTKVKSVLAEYLVNAGIKPLLIASYNHLGNNDGKNLSAPEQFRSKEISKASVVDDMVEANSLLYKPLAVKEADSKDGFVKGHSTEHPDHCVVIKYLPNCGDDKKAIDDYTSEIGMGGRNTLAIYNTCQDSLLATPLIIDLCLLAELMTRVTYREEGSADYEPMYSVLGLLSYMLKAPLTKPGKKPINSLNRQRQALEAFLRACLALQPVSDLVTFTQMEVSQV</sequence>
<dbReference type="SUPFAM" id="SSF51735">
    <property type="entry name" value="NAD(P)-binding Rossmann-fold domains"/>
    <property type="match status" value="1"/>
</dbReference>
<evidence type="ECO:0000256" key="10">
    <source>
        <dbReference type="ARBA" id="ARBA00023027"/>
    </source>
</evidence>
<name>A0A0P9ENA8_RHOGW</name>
<proteinExistence type="inferred from homology"/>
<evidence type="ECO:0000256" key="6">
    <source>
        <dbReference type="ARBA" id="ARBA00012125"/>
    </source>
</evidence>
<dbReference type="FunFam" id="3.40.50.720:FF:000334">
    <property type="entry name" value="Inositol-3-phosphate synthase"/>
    <property type="match status" value="1"/>
</dbReference>
<comment type="similarity">
    <text evidence="5">Belongs to the myo-inositol 1-phosphate synthase family.</text>
</comment>
<dbReference type="FunFam" id="3.40.50.720:FF:000907">
    <property type="entry name" value="Probable myo-inositol 1-phosphate synthase (MIPS)"/>
    <property type="match status" value="1"/>
</dbReference>
<comment type="cofactor">
    <cofactor evidence="2">
        <name>NAD(+)</name>
        <dbReference type="ChEBI" id="CHEBI:57540"/>
    </cofactor>
</comment>
<dbReference type="SUPFAM" id="SSF55347">
    <property type="entry name" value="Glyceraldehyde-3-phosphate dehydrogenase-like, C-terminal domain"/>
    <property type="match status" value="1"/>
</dbReference>
<keyword evidence="8" id="KW-0444">Lipid biosynthesis</keyword>
<feature type="domain" description="Myo-inositol-1-phosphate synthase GAPDH-like" evidence="17">
    <location>
        <begin position="354"/>
        <end position="484"/>
    </location>
</feature>
<dbReference type="Pfam" id="PF07994">
    <property type="entry name" value="NAD_binding_5"/>
    <property type="match status" value="1"/>
</dbReference>
<evidence type="ECO:0000256" key="15">
    <source>
        <dbReference type="ARBA" id="ARBA00032949"/>
    </source>
</evidence>
<evidence type="ECO:0000256" key="8">
    <source>
        <dbReference type="ARBA" id="ARBA00022516"/>
    </source>
</evidence>
<gene>
    <name evidence="18" type="ORF">RHOBADRAFT_38054</name>
</gene>
<keyword evidence="19" id="KW-1185">Reference proteome</keyword>
<dbReference type="EMBL" id="KQ474082">
    <property type="protein sequence ID" value="KPV73488.1"/>
    <property type="molecule type" value="Genomic_DNA"/>
</dbReference>
<keyword evidence="7" id="KW-0963">Cytoplasm</keyword>
<dbReference type="OMA" id="VYVPMKE"/>
<keyword evidence="13" id="KW-0413">Isomerase</keyword>
<evidence type="ECO:0000256" key="11">
    <source>
        <dbReference type="ARBA" id="ARBA00023098"/>
    </source>
</evidence>
<organism evidence="18 19">
    <name type="scientific">Rhodotorula graminis (strain WP1)</name>
    <dbReference type="NCBI Taxonomy" id="578459"/>
    <lineage>
        <taxon>Eukaryota</taxon>
        <taxon>Fungi</taxon>
        <taxon>Dikarya</taxon>
        <taxon>Basidiomycota</taxon>
        <taxon>Pucciniomycotina</taxon>
        <taxon>Microbotryomycetes</taxon>
        <taxon>Sporidiobolales</taxon>
        <taxon>Sporidiobolaceae</taxon>
        <taxon>Rhodotorula</taxon>
    </lineage>
</organism>
<dbReference type="PANTHER" id="PTHR11510">
    <property type="entry name" value="MYO-INOSITOL-1 PHOSPHATE SYNTHASE"/>
    <property type="match status" value="1"/>
</dbReference>
<evidence type="ECO:0000256" key="2">
    <source>
        <dbReference type="ARBA" id="ARBA00001911"/>
    </source>
</evidence>
<dbReference type="InterPro" id="IPR013021">
    <property type="entry name" value="Myo-inos-1-P_Synthase_GAPDH"/>
</dbReference>
<dbReference type="PIRSF" id="PIRSF015578">
    <property type="entry name" value="Myoinos-ppht_syn"/>
    <property type="match status" value="1"/>
</dbReference>
<evidence type="ECO:0000256" key="5">
    <source>
        <dbReference type="ARBA" id="ARBA00010813"/>
    </source>
</evidence>
<dbReference type="Gene3D" id="3.40.50.720">
    <property type="entry name" value="NAD(P)-binding Rossmann-like Domain"/>
    <property type="match status" value="2"/>
</dbReference>
<evidence type="ECO:0000256" key="1">
    <source>
        <dbReference type="ARBA" id="ARBA00000113"/>
    </source>
</evidence>
<comment type="pathway">
    <text evidence="4">Polyol metabolism; myo-inositol biosynthesis; myo-inositol from D-glucose 6-phosphate: step 1/2.</text>
</comment>
<comment type="subcellular location">
    <subcellularLocation>
        <location evidence="3">Cytoplasm</location>
    </subcellularLocation>
</comment>
<dbReference type="AlphaFoldDB" id="A0A0P9ENA8"/>
<evidence type="ECO:0000256" key="3">
    <source>
        <dbReference type="ARBA" id="ARBA00004496"/>
    </source>
</evidence>
<dbReference type="InterPro" id="IPR036291">
    <property type="entry name" value="NAD(P)-bd_dom_sf"/>
</dbReference>
<keyword evidence="11" id="KW-0443">Lipid metabolism</keyword>
<evidence type="ECO:0000256" key="13">
    <source>
        <dbReference type="ARBA" id="ARBA00023235"/>
    </source>
</evidence>
<dbReference type="GO" id="GO:0005737">
    <property type="term" value="C:cytoplasm"/>
    <property type="evidence" value="ECO:0007669"/>
    <property type="project" value="UniProtKB-SubCell"/>
</dbReference>
<dbReference type="Pfam" id="PF01658">
    <property type="entry name" value="Inos-1-P_synth"/>
    <property type="match status" value="1"/>
</dbReference>
<evidence type="ECO:0000313" key="18">
    <source>
        <dbReference type="EMBL" id="KPV73488.1"/>
    </source>
</evidence>
<evidence type="ECO:0000256" key="12">
    <source>
        <dbReference type="ARBA" id="ARBA00023209"/>
    </source>
</evidence>
<dbReference type="RefSeq" id="XP_018269537.1">
    <property type="nucleotide sequence ID" value="XM_018413486.1"/>
</dbReference>
<comment type="catalytic activity">
    <reaction evidence="1">
        <text>D-glucose 6-phosphate = 1D-myo-inositol 3-phosphate</text>
        <dbReference type="Rhea" id="RHEA:10716"/>
        <dbReference type="ChEBI" id="CHEBI:58401"/>
        <dbReference type="ChEBI" id="CHEBI:61548"/>
        <dbReference type="EC" id="5.5.1.4"/>
    </reaction>
</comment>
<evidence type="ECO:0000256" key="14">
    <source>
        <dbReference type="ARBA" id="ARBA00023264"/>
    </source>
</evidence>
<dbReference type="OrthoDB" id="2887at2759"/>
<dbReference type="GO" id="GO:0004512">
    <property type="term" value="F:inositol-3-phosphate synthase activity"/>
    <property type="evidence" value="ECO:0007669"/>
    <property type="project" value="UniProtKB-EC"/>
</dbReference>
<evidence type="ECO:0000259" key="17">
    <source>
        <dbReference type="Pfam" id="PF01658"/>
    </source>
</evidence>
<keyword evidence="9" id="KW-0398">Inositol biosynthesis</keyword>
<evidence type="ECO:0000313" key="19">
    <source>
        <dbReference type="Proteomes" id="UP000053890"/>
    </source>
</evidence>
<evidence type="ECO:0000256" key="9">
    <source>
        <dbReference type="ARBA" id="ARBA00022550"/>
    </source>
</evidence>
<evidence type="ECO:0000256" key="7">
    <source>
        <dbReference type="ARBA" id="ARBA00022490"/>
    </source>
</evidence>
<dbReference type="Proteomes" id="UP000053890">
    <property type="component" value="Unassembled WGS sequence"/>
</dbReference>
<dbReference type="STRING" id="578459.A0A0P9ENA8"/>
<accession>A0A0P9ENA8</accession>
<dbReference type="UniPathway" id="UPA00823">
    <property type="reaction ID" value="UER00787"/>
</dbReference>
<reference evidence="18 19" key="1">
    <citation type="journal article" date="2015" name="Front. Microbiol.">
        <title>Genome sequence of the plant growth promoting endophytic yeast Rhodotorula graminis WP1.</title>
        <authorList>
            <person name="Firrincieli A."/>
            <person name="Otillar R."/>
            <person name="Salamov A."/>
            <person name="Schmutz J."/>
            <person name="Khan Z."/>
            <person name="Redman R.S."/>
            <person name="Fleck N.D."/>
            <person name="Lindquist E."/>
            <person name="Grigoriev I.V."/>
            <person name="Doty S.L."/>
        </authorList>
    </citation>
    <scope>NUCLEOTIDE SEQUENCE [LARGE SCALE GENOMIC DNA]</scope>
    <source>
        <strain evidence="18 19">WP1</strain>
    </source>
</reference>
<keyword evidence="10" id="KW-0520">NAD</keyword>
<dbReference type="GO" id="GO:0008654">
    <property type="term" value="P:phospholipid biosynthetic process"/>
    <property type="evidence" value="ECO:0007669"/>
    <property type="project" value="UniProtKB-KW"/>
</dbReference>
<dbReference type="InterPro" id="IPR002587">
    <property type="entry name" value="Myo-inos-1-P_Synthase"/>
</dbReference>
<dbReference type="GeneID" id="28973935"/>
<protein>
    <recommendedName>
        <fullName evidence="16">Inositol-3-phosphate synthase</fullName>
        <ecNumber evidence="6">5.5.1.4</ecNumber>
    </recommendedName>
    <alternativeName>
        <fullName evidence="15">Myo-inositol 1-phosphate synthase</fullName>
    </alternativeName>
</protein>
<dbReference type="GO" id="GO:0006021">
    <property type="term" value="P:inositol biosynthetic process"/>
    <property type="evidence" value="ECO:0007669"/>
    <property type="project" value="UniProtKB-UniPathway"/>
</dbReference>